<evidence type="ECO:0000313" key="1">
    <source>
        <dbReference type="EMBL" id="RCN56166.1"/>
    </source>
</evidence>
<evidence type="ECO:0000313" key="2">
    <source>
        <dbReference type="Proteomes" id="UP000253250"/>
    </source>
</evidence>
<dbReference type="PANTHER" id="PTHR40034">
    <property type="entry name" value="BSL5891 PROTEIN"/>
    <property type="match status" value="1"/>
</dbReference>
<proteinExistence type="predicted"/>
<reference evidence="1 2" key="1">
    <citation type="submission" date="2018-02" db="EMBL/GenBank/DDBJ databases">
        <title>Insights into the biology of acidophilic members of the Acidiferrobacteraceae family derived from comparative genomic analyses.</title>
        <authorList>
            <person name="Issotta F."/>
            <person name="Thyssen C."/>
            <person name="Mena C."/>
            <person name="Moya A."/>
            <person name="Bellenberg S."/>
            <person name="Sproer C."/>
            <person name="Covarrubias P.C."/>
            <person name="Sand W."/>
            <person name="Quatrini R."/>
            <person name="Vera M."/>
        </authorList>
    </citation>
    <scope>NUCLEOTIDE SEQUENCE [LARGE SCALE GENOMIC DNA]</scope>
    <source>
        <strain evidence="2">m-1</strain>
    </source>
</reference>
<dbReference type="AlphaFoldDB" id="A0A1C2G2V8"/>
<dbReference type="InterPro" id="IPR021741">
    <property type="entry name" value="DUF3311"/>
</dbReference>
<dbReference type="Proteomes" id="UP000253250">
    <property type="component" value="Unassembled WGS sequence"/>
</dbReference>
<gene>
    <name evidence="1" type="ORF">C4900_09910</name>
</gene>
<protein>
    <submittedName>
        <fullName evidence="1">DUF3311 domain-containing protein</fullName>
    </submittedName>
</protein>
<keyword evidence="2" id="KW-1185">Reference proteome</keyword>
<dbReference type="Pfam" id="PF11755">
    <property type="entry name" value="DUF3311"/>
    <property type="match status" value="1"/>
</dbReference>
<comment type="caution">
    <text evidence="1">The sequence shown here is derived from an EMBL/GenBank/DDBJ whole genome shotgun (WGS) entry which is preliminary data.</text>
</comment>
<name>A0A1C2G2V8_9GAMM</name>
<dbReference type="OrthoDB" id="123261at2"/>
<organism evidence="1 2">
    <name type="scientific">Acidiferrobacter thiooxydans</name>
    <dbReference type="NCBI Taxonomy" id="163359"/>
    <lineage>
        <taxon>Bacteria</taxon>
        <taxon>Pseudomonadati</taxon>
        <taxon>Pseudomonadota</taxon>
        <taxon>Gammaproteobacteria</taxon>
        <taxon>Acidiferrobacterales</taxon>
        <taxon>Acidiferrobacteraceae</taxon>
        <taxon>Acidiferrobacter</taxon>
    </lineage>
</organism>
<dbReference type="STRING" id="163359.A9R16_00700"/>
<dbReference type="EMBL" id="PSYR01000002">
    <property type="protein sequence ID" value="RCN56166.1"/>
    <property type="molecule type" value="Genomic_DNA"/>
</dbReference>
<dbReference type="RefSeq" id="WP_065969444.1">
    <property type="nucleotide sequence ID" value="NZ_CP080624.1"/>
</dbReference>
<dbReference type="PANTHER" id="PTHR40034:SF1">
    <property type="entry name" value="BSL5891 PROTEIN"/>
    <property type="match status" value="1"/>
</dbReference>
<sequence length="72" mass="8217">MSASASRWPYLLLVIPFLGTLYDPLYNRVQPTVLGFPFFYWYQLAWVPVSVLLTGIVYRLRRGADSTDEAGS</sequence>
<accession>A0A1C2G2V8</accession>